<reference evidence="1 2" key="1">
    <citation type="submission" date="2019-02" db="EMBL/GenBank/DDBJ databases">
        <title>Planctomycetal bacteria perform biofilm scaping via a novel small molecule.</title>
        <authorList>
            <person name="Jeske O."/>
            <person name="Boedeker C."/>
            <person name="Wiegand S."/>
            <person name="Breitling P."/>
            <person name="Kallscheuer N."/>
            <person name="Jogler M."/>
            <person name="Rohde M."/>
            <person name="Petersen J."/>
            <person name="Medema M.H."/>
            <person name="Surup F."/>
            <person name="Jogler C."/>
        </authorList>
    </citation>
    <scope>NUCLEOTIDE SEQUENCE [LARGE SCALE GENOMIC DNA]</scope>
    <source>
        <strain evidence="1 2">Mal15</strain>
    </source>
</reference>
<dbReference type="InterPro" id="IPR036390">
    <property type="entry name" value="WH_DNA-bd_sf"/>
</dbReference>
<dbReference type="SUPFAM" id="SSF46785">
    <property type="entry name" value="Winged helix' DNA-binding domain"/>
    <property type="match status" value="1"/>
</dbReference>
<dbReference type="KEGG" id="smam:Mal15_38070"/>
<evidence type="ECO:0000313" key="1">
    <source>
        <dbReference type="EMBL" id="QEF99741.1"/>
    </source>
</evidence>
<proteinExistence type="predicted"/>
<dbReference type="RefSeq" id="WP_147869098.1">
    <property type="nucleotide sequence ID" value="NZ_CP036264.1"/>
</dbReference>
<dbReference type="Gene3D" id="1.10.10.10">
    <property type="entry name" value="Winged helix-like DNA-binding domain superfamily/Winged helix DNA-binding domain"/>
    <property type="match status" value="1"/>
</dbReference>
<sequence>MTFVSMSEAARRAGVHADHVRKLADRGVITRHTVPGFRYPVIRESDVAVIARESPSRYLPPVEINIGVPFTDPTPQQIADRCKAILAKRHAPSDDDRRRCRRIVDTIAMRPGTTKQDLLANVSWHEPAIDRHLDELVTAGVIEQRGQRGYFIAGTAATGGMEPADRILERFRTRAVRHARRQRRRLAVAG</sequence>
<dbReference type="AlphaFoldDB" id="A0A5B9MEQ0"/>
<name>A0A5B9MEQ0_9BACT</name>
<keyword evidence="2" id="KW-1185">Reference proteome</keyword>
<protein>
    <submittedName>
        <fullName evidence="1">Uncharacterized protein</fullName>
    </submittedName>
</protein>
<dbReference type="Proteomes" id="UP000321353">
    <property type="component" value="Chromosome"/>
</dbReference>
<accession>A0A5B9MEQ0</accession>
<evidence type="ECO:0000313" key="2">
    <source>
        <dbReference type="Proteomes" id="UP000321353"/>
    </source>
</evidence>
<gene>
    <name evidence="1" type="ORF">Mal15_38070</name>
</gene>
<organism evidence="1 2">
    <name type="scientific">Stieleria maiorica</name>
    <dbReference type="NCBI Taxonomy" id="2795974"/>
    <lineage>
        <taxon>Bacteria</taxon>
        <taxon>Pseudomonadati</taxon>
        <taxon>Planctomycetota</taxon>
        <taxon>Planctomycetia</taxon>
        <taxon>Pirellulales</taxon>
        <taxon>Pirellulaceae</taxon>
        <taxon>Stieleria</taxon>
    </lineage>
</organism>
<dbReference type="EMBL" id="CP036264">
    <property type="protein sequence ID" value="QEF99741.1"/>
    <property type="molecule type" value="Genomic_DNA"/>
</dbReference>
<dbReference type="InterPro" id="IPR036388">
    <property type="entry name" value="WH-like_DNA-bd_sf"/>
</dbReference>